<feature type="region of interest" description="Disordered" evidence="1">
    <location>
        <begin position="201"/>
        <end position="301"/>
    </location>
</feature>
<dbReference type="PROSITE" id="PS50878">
    <property type="entry name" value="RT_POL"/>
    <property type="match status" value="1"/>
</dbReference>
<protein>
    <recommendedName>
        <fullName evidence="6">Reverse transcriptase</fullName>
    </recommendedName>
</protein>
<dbReference type="InterPro" id="IPR002156">
    <property type="entry name" value="RNaseH_domain"/>
</dbReference>
<dbReference type="Pfam" id="PF14529">
    <property type="entry name" value="Exo_endo_phos_2"/>
    <property type="match status" value="1"/>
</dbReference>
<evidence type="ECO:0000313" key="4">
    <source>
        <dbReference type="EMBL" id="EER17156.1"/>
    </source>
</evidence>
<feature type="region of interest" description="Disordered" evidence="1">
    <location>
        <begin position="428"/>
        <end position="463"/>
    </location>
</feature>
<feature type="domain" description="RNase H type-1" evidence="3">
    <location>
        <begin position="1343"/>
        <end position="1474"/>
    </location>
</feature>
<dbReference type="InterPro" id="IPR000477">
    <property type="entry name" value="RT_dom"/>
</dbReference>
<dbReference type="InParanoid" id="C5KEL8"/>
<evidence type="ECO:0000259" key="2">
    <source>
        <dbReference type="PROSITE" id="PS50878"/>
    </source>
</evidence>
<dbReference type="Gene3D" id="3.30.420.10">
    <property type="entry name" value="Ribonuclease H-like superfamily/Ribonuclease H"/>
    <property type="match status" value="1"/>
</dbReference>
<dbReference type="PROSITE" id="PS50879">
    <property type="entry name" value="RNASE_H_1"/>
    <property type="match status" value="1"/>
</dbReference>
<keyword evidence="5" id="KW-1185">Reference proteome</keyword>
<dbReference type="GeneID" id="9053278"/>
<sequence length="1627" mass="177810">DSEAQAAGSPAHSLENCWNGSQFDWASEAPSESEDITMEQLEKDLDDSPPRASAVPPLQRVRKPLKSCRGEGPQALATYEARKARKGPAAGSQVRQAARGSRARQSSVGTSHQDVELQPTYDLPDDSEPSPRDHSTGPLPPPQGRCSPQGKGPGPVPAAMVQIIALLRTLIGTLSLGPQGPAIMALLDSIVELVEAGQTTLPGPLSAPVPQATRQPQPATQQQRQQQQPRRQPPAPRRQPPRPAPQQQQQRPPAPRRQQAPTIGNRRNPHVAAAKKAAAGGEKPVIIIRPSGPNPPAPLSKEEFSKLRVSALQALPDHVTITGTFPVGRSSLGMSVKDRGHLPAVLANLGTKLRGYEVAPKQSRAPRVILFSPALSRDVSATALERQLKEENEGLIGQGATGPAVQNLHWRGPNLVMAVSSDFFRSLEASGQKGDQPSGDQSGLPFRRGTLPTDGGKDQLRPGPCGSALAAMLELLQLNLGKRRAAADLICSLGADIILGQEFPKQFSPTTYSYHGNKEGTAILLKNGLSGTTLVAARDFCTVKVRSSSSTIIVGSLYLHPSDLPRREMALQHLEDAVSSDVGRGMILGADCNGASDLWGSLPPARVHLQTLGQLGPSWQRGEEFQTCCQQHRGTILNRPDLFPAPTFVGGNGSSHIDVTVAFGRVPPHEWKLSEEFSGSDHRIIRVSLQDTHEYTKRPQLRLTDFKKVREAAAGIPDNSSAATISAGLSDAVAAHTPVMEGRDSPSWWSRKLTKLKQSLNKATKKLNKAKRDGNLIGTEHWKEEVTERRRLFRLEARAAKKRARDRFYASLQDFSKCIRPPKSKTAAAILNGDPSTNQAAHLLEKLFPRDPRRSQGMAQVRVGVGPADRIPAVTEQEVLEAIGRLKISAPGSDGVNAEVLKKTAPELAAKWATAFTDVLRSGEFPAEWKEGKCIALAKPGRDIFQASGWRPIVLLRCASKLLESVIAERLIYGLGEKFRVPEIHGFCRGRSCDTALKRIVDAYRAGCGRKGHQTLLLTLDESNAFNSAWLFSLHRDKVLLSGQHVQLEFGADQATISLERGVPQGSILGPLLYVSHSTLSLASLLRPIPGLTSTFYADDKTLVLTTKGVREFRERWLQIETRISDWSRASGLSLNPSKCYYLSPAKLQVSALMLDGKAIGRAKVVTILGLAVDQRLLFGEHIKRKTAQARSRLGRLHALGWERAGLDTKRILKTYQLAVLPFLGHAVSIWAEALEDPKLAKAVDSVSGLAARIAIRAPRSASHAAAMMMAGVTPASIQLRMLAGRCRATTGTPSDLAAALGPEAAESSWRVDRRETHPLPPWLPSLPASIRPREEAVELASAYRGPAIYTDGSKFGDSAGGAFLAVKEGEVVERQAFKLERFATIHQCELEAIRRALRWLSHSAHRGIEWLLFTDSQASIRTIRGREATERSAIARDIAHLGLHVQVQLNWCPGHEGVQWNEAVDQLANTGRKQLFPLDRGAAMMVPPSYVKHMLKTQMEKDTRSWWLDKRATLGTSVRDFLWGFSHARRFLKAGHAPTPHHRHTMGLRTDPSCPCGHADGDVKHILRDCPLLDGARRDSRLLQVMPKYDYKLVLDRRYRAPLLKMAKMTFEWLKNLREAENSSQP</sequence>
<name>C5KEL8_PERM5</name>
<dbReference type="Proteomes" id="UP000007800">
    <property type="component" value="Unassembled WGS sequence"/>
</dbReference>
<feature type="compositionally biased region" description="Low complexity" evidence="1">
    <location>
        <begin position="245"/>
        <end position="262"/>
    </location>
</feature>
<dbReference type="InterPro" id="IPR043502">
    <property type="entry name" value="DNA/RNA_pol_sf"/>
</dbReference>
<dbReference type="RefSeq" id="XP_002785360.1">
    <property type="nucleotide sequence ID" value="XM_002785314.1"/>
</dbReference>
<dbReference type="SUPFAM" id="SSF53098">
    <property type="entry name" value="Ribonuclease H-like"/>
    <property type="match status" value="1"/>
</dbReference>
<accession>C5KEL8</accession>
<evidence type="ECO:0000256" key="1">
    <source>
        <dbReference type="SAM" id="MobiDB-lite"/>
    </source>
</evidence>
<dbReference type="EMBL" id="GG672330">
    <property type="protein sequence ID" value="EER17156.1"/>
    <property type="molecule type" value="Genomic_DNA"/>
</dbReference>
<feature type="compositionally biased region" description="Low complexity" evidence="1">
    <location>
        <begin position="92"/>
        <end position="109"/>
    </location>
</feature>
<evidence type="ECO:0008006" key="6">
    <source>
        <dbReference type="Google" id="ProtNLM"/>
    </source>
</evidence>
<reference evidence="4 5" key="1">
    <citation type="submission" date="2008-07" db="EMBL/GenBank/DDBJ databases">
        <authorList>
            <person name="El-Sayed N."/>
            <person name="Caler E."/>
            <person name="Inman J."/>
            <person name="Amedeo P."/>
            <person name="Hass B."/>
            <person name="Wortman J."/>
        </authorList>
    </citation>
    <scope>NUCLEOTIDE SEQUENCE [LARGE SCALE GENOMIC DNA]</scope>
    <source>
        <strain evidence="5">ATCC 50983 / TXsc</strain>
    </source>
</reference>
<gene>
    <name evidence="4" type="ORF">Pmar_PMAR009591</name>
</gene>
<organism evidence="5">
    <name type="scientific">Perkinsus marinus (strain ATCC 50983 / TXsc)</name>
    <dbReference type="NCBI Taxonomy" id="423536"/>
    <lineage>
        <taxon>Eukaryota</taxon>
        <taxon>Sar</taxon>
        <taxon>Alveolata</taxon>
        <taxon>Perkinsozoa</taxon>
        <taxon>Perkinsea</taxon>
        <taxon>Perkinsida</taxon>
        <taxon>Perkinsidae</taxon>
        <taxon>Perkinsus</taxon>
    </lineage>
</organism>
<dbReference type="CDD" id="cd01650">
    <property type="entry name" value="RT_nLTR_like"/>
    <property type="match status" value="1"/>
</dbReference>
<dbReference type="Pfam" id="PF00075">
    <property type="entry name" value="RNase_H"/>
    <property type="match status" value="1"/>
</dbReference>
<proteinExistence type="predicted"/>
<dbReference type="InterPro" id="IPR012337">
    <property type="entry name" value="RNaseH-like_sf"/>
</dbReference>
<dbReference type="InterPro" id="IPR036691">
    <property type="entry name" value="Endo/exonu/phosph_ase_sf"/>
</dbReference>
<feature type="compositionally biased region" description="Pro residues" evidence="1">
    <location>
        <begin position="231"/>
        <end position="244"/>
    </location>
</feature>
<dbReference type="Gene3D" id="3.60.10.10">
    <property type="entry name" value="Endonuclease/exonuclease/phosphatase"/>
    <property type="match status" value="1"/>
</dbReference>
<dbReference type="GO" id="GO:0004523">
    <property type="term" value="F:RNA-DNA hybrid ribonuclease activity"/>
    <property type="evidence" value="ECO:0007669"/>
    <property type="project" value="InterPro"/>
</dbReference>
<dbReference type="InterPro" id="IPR036397">
    <property type="entry name" value="RNaseH_sf"/>
</dbReference>
<dbReference type="InterPro" id="IPR005135">
    <property type="entry name" value="Endo/exonuclease/phosphatase"/>
</dbReference>
<feature type="domain" description="Reverse transcriptase" evidence="2">
    <location>
        <begin position="918"/>
        <end position="1173"/>
    </location>
</feature>
<dbReference type="Pfam" id="PF00078">
    <property type="entry name" value="RVT_1"/>
    <property type="match status" value="1"/>
</dbReference>
<evidence type="ECO:0000259" key="3">
    <source>
        <dbReference type="PROSITE" id="PS50879"/>
    </source>
</evidence>
<dbReference type="SUPFAM" id="SSF56219">
    <property type="entry name" value="DNase I-like"/>
    <property type="match status" value="1"/>
</dbReference>
<feature type="compositionally biased region" description="Basic and acidic residues" evidence="1">
    <location>
        <begin position="40"/>
        <end position="49"/>
    </location>
</feature>
<feature type="region of interest" description="Disordered" evidence="1">
    <location>
        <begin position="1"/>
        <end position="155"/>
    </location>
</feature>
<dbReference type="SUPFAM" id="SSF56672">
    <property type="entry name" value="DNA/RNA polymerases"/>
    <property type="match status" value="1"/>
</dbReference>
<dbReference type="CDD" id="cd09276">
    <property type="entry name" value="Rnase_HI_RT_non_LTR"/>
    <property type="match status" value="1"/>
</dbReference>
<dbReference type="PANTHER" id="PTHR19446">
    <property type="entry name" value="REVERSE TRANSCRIPTASES"/>
    <property type="match status" value="1"/>
</dbReference>
<dbReference type="GO" id="GO:0003676">
    <property type="term" value="F:nucleic acid binding"/>
    <property type="evidence" value="ECO:0007669"/>
    <property type="project" value="InterPro"/>
</dbReference>
<dbReference type="OrthoDB" id="420281at2759"/>
<feature type="compositionally biased region" description="Low complexity" evidence="1">
    <location>
        <begin position="210"/>
        <end position="230"/>
    </location>
</feature>
<evidence type="ECO:0000313" key="5">
    <source>
        <dbReference type="Proteomes" id="UP000007800"/>
    </source>
</evidence>
<feature type="non-terminal residue" evidence="4">
    <location>
        <position position="1"/>
    </location>
</feature>